<name>A0A5B0Q958_PUCGR</name>
<gene>
    <name evidence="1" type="ORF">PGTUg99_029581</name>
</gene>
<comment type="caution">
    <text evidence="1">The sequence shown here is derived from an EMBL/GenBank/DDBJ whole genome shotgun (WGS) entry which is preliminary data.</text>
</comment>
<protein>
    <submittedName>
        <fullName evidence="1">Uncharacterized protein</fullName>
    </submittedName>
</protein>
<dbReference type="EMBL" id="VDEP01000304">
    <property type="protein sequence ID" value="KAA1109649.1"/>
    <property type="molecule type" value="Genomic_DNA"/>
</dbReference>
<evidence type="ECO:0000313" key="2">
    <source>
        <dbReference type="Proteomes" id="UP000325313"/>
    </source>
</evidence>
<dbReference type="Proteomes" id="UP000325313">
    <property type="component" value="Unassembled WGS sequence"/>
</dbReference>
<evidence type="ECO:0000313" key="1">
    <source>
        <dbReference type="EMBL" id="KAA1109649.1"/>
    </source>
</evidence>
<reference evidence="1 2" key="1">
    <citation type="submission" date="2019-05" db="EMBL/GenBank/DDBJ databases">
        <title>Emergence of the Ug99 lineage of the wheat stem rust pathogen through somatic hybridization.</title>
        <authorList>
            <person name="Li F."/>
            <person name="Upadhyaya N.M."/>
            <person name="Sperschneider J."/>
            <person name="Matny O."/>
            <person name="Nguyen-Phuc H."/>
            <person name="Mago R."/>
            <person name="Raley C."/>
            <person name="Miller M.E."/>
            <person name="Silverstein K.A.T."/>
            <person name="Henningsen E."/>
            <person name="Hirsch C.D."/>
            <person name="Visser B."/>
            <person name="Pretorius Z.A."/>
            <person name="Steffenson B.J."/>
            <person name="Schwessinger B."/>
            <person name="Dodds P.N."/>
            <person name="Figueroa M."/>
        </authorList>
    </citation>
    <scope>NUCLEOTIDE SEQUENCE [LARGE SCALE GENOMIC DNA]</scope>
    <source>
        <strain evidence="1 2">Ug99</strain>
    </source>
</reference>
<accession>A0A5B0Q958</accession>
<proteinExistence type="predicted"/>
<sequence>MDNQDPTPRPPTAVHLDRRIPKAEGTLSWDVQAGTWIFNILAQLVELSASI</sequence>
<dbReference type="AlphaFoldDB" id="A0A5B0Q958"/>
<organism evidence="1 2">
    <name type="scientific">Puccinia graminis f. sp. tritici</name>
    <dbReference type="NCBI Taxonomy" id="56615"/>
    <lineage>
        <taxon>Eukaryota</taxon>
        <taxon>Fungi</taxon>
        <taxon>Dikarya</taxon>
        <taxon>Basidiomycota</taxon>
        <taxon>Pucciniomycotina</taxon>
        <taxon>Pucciniomycetes</taxon>
        <taxon>Pucciniales</taxon>
        <taxon>Pucciniaceae</taxon>
        <taxon>Puccinia</taxon>
    </lineage>
</organism>